<dbReference type="InterPro" id="IPR036249">
    <property type="entry name" value="Thioredoxin-like_sf"/>
</dbReference>
<dbReference type="EMBL" id="UHIO01000001">
    <property type="protein sequence ID" value="SUP42020.1"/>
    <property type="molecule type" value="Genomic_DNA"/>
</dbReference>
<reference evidence="1 2" key="1">
    <citation type="submission" date="2018-06" db="EMBL/GenBank/DDBJ databases">
        <authorList>
            <consortium name="Pathogen Informatics"/>
            <person name="Doyle S."/>
        </authorList>
    </citation>
    <scope>NUCLEOTIDE SEQUENCE [LARGE SCALE GENOMIC DNA]</scope>
    <source>
        <strain evidence="1 2">NCTC12020</strain>
    </source>
</reference>
<accession>A0A380NIQ3</accession>
<name>A0A380NIQ3_9FIRM</name>
<gene>
    <name evidence="1" type="ORF">NCTC12020_00742</name>
</gene>
<dbReference type="Proteomes" id="UP000255367">
    <property type="component" value="Unassembled WGS sequence"/>
</dbReference>
<protein>
    <submittedName>
        <fullName evidence="1">Uncharacterized protein</fullName>
    </submittedName>
</protein>
<dbReference type="AlphaFoldDB" id="A0A380NIQ3"/>
<organism evidence="1 2">
    <name type="scientific">Veillonella criceti</name>
    <dbReference type="NCBI Taxonomy" id="103891"/>
    <lineage>
        <taxon>Bacteria</taxon>
        <taxon>Bacillati</taxon>
        <taxon>Bacillota</taxon>
        <taxon>Negativicutes</taxon>
        <taxon>Veillonellales</taxon>
        <taxon>Veillonellaceae</taxon>
        <taxon>Veillonella</taxon>
    </lineage>
</organism>
<evidence type="ECO:0000313" key="1">
    <source>
        <dbReference type="EMBL" id="SUP42020.1"/>
    </source>
</evidence>
<dbReference type="Gene3D" id="1.10.472.60">
    <property type="entry name" value="putative protein disulfide isomerase domain"/>
    <property type="match status" value="1"/>
</dbReference>
<dbReference type="Gene3D" id="3.40.30.10">
    <property type="entry name" value="Glutaredoxin"/>
    <property type="match status" value="1"/>
</dbReference>
<dbReference type="SUPFAM" id="SSF52833">
    <property type="entry name" value="Thioredoxin-like"/>
    <property type="match status" value="1"/>
</dbReference>
<evidence type="ECO:0000313" key="2">
    <source>
        <dbReference type="Proteomes" id="UP000255367"/>
    </source>
</evidence>
<dbReference type="OrthoDB" id="9799122at2"/>
<proteinExistence type="predicted"/>
<keyword evidence="2" id="KW-1185">Reference proteome</keyword>
<sequence>MELLTPHKAQNFFYDVLYVTIVEQKQMTEVAELCELATTFGIPREIFLKTYASETVELALLDDLKLCEMYAIRALPSYLIEYNKKTVSC</sequence>